<organism evidence="2 3">
    <name type="scientific">Lupinus luteus</name>
    <name type="common">European yellow lupine</name>
    <dbReference type="NCBI Taxonomy" id="3873"/>
    <lineage>
        <taxon>Eukaryota</taxon>
        <taxon>Viridiplantae</taxon>
        <taxon>Streptophyta</taxon>
        <taxon>Embryophyta</taxon>
        <taxon>Tracheophyta</taxon>
        <taxon>Spermatophyta</taxon>
        <taxon>Magnoliopsida</taxon>
        <taxon>eudicotyledons</taxon>
        <taxon>Gunneridae</taxon>
        <taxon>Pentapetalae</taxon>
        <taxon>rosids</taxon>
        <taxon>fabids</taxon>
        <taxon>Fabales</taxon>
        <taxon>Fabaceae</taxon>
        <taxon>Papilionoideae</taxon>
        <taxon>50 kb inversion clade</taxon>
        <taxon>genistoids sensu lato</taxon>
        <taxon>core genistoids</taxon>
        <taxon>Genisteae</taxon>
        <taxon>Lupinus</taxon>
    </lineage>
</organism>
<evidence type="ECO:0000313" key="3">
    <source>
        <dbReference type="Proteomes" id="UP001497480"/>
    </source>
</evidence>
<proteinExistence type="predicted"/>
<comment type="caution">
    <text evidence="2">The sequence shown here is derived from an EMBL/GenBank/DDBJ whole genome shotgun (WGS) entry which is preliminary data.</text>
</comment>
<sequence>MVFSRRPARFNSRPDSIQRETFSEARMEVLRATAAHIFISEQIPASKSSEEKKAVADGSEKFKEETEIASGSTKSIEKIIMNHGMQSEIVKEEANFGDGIQLLATVACEFEKEEKK</sequence>
<evidence type="ECO:0000313" key="2">
    <source>
        <dbReference type="EMBL" id="CAL0305474.1"/>
    </source>
</evidence>
<dbReference type="EMBL" id="CAXHTB010000004">
    <property type="protein sequence ID" value="CAL0305474.1"/>
    <property type="molecule type" value="Genomic_DNA"/>
</dbReference>
<evidence type="ECO:0000256" key="1">
    <source>
        <dbReference type="SAM" id="MobiDB-lite"/>
    </source>
</evidence>
<dbReference type="AlphaFoldDB" id="A0AAV1W8W6"/>
<name>A0AAV1W8W6_LUPLU</name>
<feature type="compositionally biased region" description="Basic and acidic residues" evidence="1">
    <location>
        <begin position="48"/>
        <end position="66"/>
    </location>
</feature>
<feature type="region of interest" description="Disordered" evidence="1">
    <location>
        <begin position="46"/>
        <end position="69"/>
    </location>
</feature>
<keyword evidence="3" id="KW-1185">Reference proteome</keyword>
<accession>A0AAV1W8W6</accession>
<reference evidence="2 3" key="1">
    <citation type="submission" date="2024-03" db="EMBL/GenBank/DDBJ databases">
        <authorList>
            <person name="Martinez-Hernandez J."/>
        </authorList>
    </citation>
    <scope>NUCLEOTIDE SEQUENCE [LARGE SCALE GENOMIC DNA]</scope>
</reference>
<protein>
    <submittedName>
        <fullName evidence="2">Uncharacterized protein</fullName>
    </submittedName>
</protein>
<gene>
    <name evidence="2" type="ORF">LLUT_LOCUS6534</name>
</gene>
<dbReference type="Proteomes" id="UP001497480">
    <property type="component" value="Unassembled WGS sequence"/>
</dbReference>